<evidence type="ECO:0000256" key="1">
    <source>
        <dbReference type="SAM" id="MobiDB-lite"/>
    </source>
</evidence>
<organism evidence="2 3">
    <name type="scientific">Parathielavia hyrcaniae</name>
    <dbReference type="NCBI Taxonomy" id="113614"/>
    <lineage>
        <taxon>Eukaryota</taxon>
        <taxon>Fungi</taxon>
        <taxon>Dikarya</taxon>
        <taxon>Ascomycota</taxon>
        <taxon>Pezizomycotina</taxon>
        <taxon>Sordariomycetes</taxon>
        <taxon>Sordariomycetidae</taxon>
        <taxon>Sordariales</taxon>
        <taxon>Chaetomiaceae</taxon>
        <taxon>Parathielavia</taxon>
    </lineage>
</organism>
<feature type="region of interest" description="Disordered" evidence="1">
    <location>
        <begin position="1"/>
        <end position="87"/>
    </location>
</feature>
<feature type="compositionally biased region" description="Polar residues" evidence="1">
    <location>
        <begin position="182"/>
        <end position="196"/>
    </location>
</feature>
<dbReference type="Proteomes" id="UP001305647">
    <property type="component" value="Unassembled WGS sequence"/>
</dbReference>
<feature type="non-terminal residue" evidence="2">
    <location>
        <position position="1"/>
    </location>
</feature>
<comment type="caution">
    <text evidence="2">The sequence shown here is derived from an EMBL/GenBank/DDBJ whole genome shotgun (WGS) entry which is preliminary data.</text>
</comment>
<sequence>DHQLDAGPTSLSSWPPVGPTASPVYRPSSSLRQLNSSSPPLTLVSTSQGTYPAYLESQSSRVPPQRPPSQPIEPSTPLHQGQRPWSPAFVPSRPASTLGIPGILGEGIYKVSKVGSASSARPRVRRTSSVLEPQGPRLYTVSKHFDKTLSRADVLHPSRTRYIARGLPSTLQASSPIGYLSRSPSQSAAGAESHSQPGAEHPVLHDSSRPSSALEGVPVNLQHHSGLRRLRTIGGPTDPSLSSGLDDREYRSYLSTVAEDKAAYVFSQPSPASRAVGSVDDVSLFSSSPTLLERPTRQEMDDEWLLHVSHTQNVGLCEASRVWDEFWERASGEAASAQNAEDLSSALSKYESEFMRRWEGVVAATAQKMRD</sequence>
<dbReference type="EMBL" id="MU863625">
    <property type="protein sequence ID" value="KAK4105239.1"/>
    <property type="molecule type" value="Genomic_DNA"/>
</dbReference>
<proteinExistence type="predicted"/>
<name>A0AAN6T5W5_9PEZI</name>
<reference evidence="2" key="2">
    <citation type="submission" date="2023-05" db="EMBL/GenBank/DDBJ databases">
        <authorList>
            <consortium name="Lawrence Berkeley National Laboratory"/>
            <person name="Steindorff A."/>
            <person name="Hensen N."/>
            <person name="Bonometti L."/>
            <person name="Westerberg I."/>
            <person name="Brannstrom I.O."/>
            <person name="Guillou S."/>
            <person name="Cros-Aarteil S."/>
            <person name="Calhoun S."/>
            <person name="Haridas S."/>
            <person name="Kuo A."/>
            <person name="Mondo S."/>
            <person name="Pangilinan J."/>
            <person name="Riley R."/>
            <person name="Labutti K."/>
            <person name="Andreopoulos B."/>
            <person name="Lipzen A."/>
            <person name="Chen C."/>
            <person name="Yanf M."/>
            <person name="Daum C."/>
            <person name="Ng V."/>
            <person name="Clum A."/>
            <person name="Ohm R."/>
            <person name="Martin F."/>
            <person name="Silar P."/>
            <person name="Natvig D."/>
            <person name="Lalanne C."/>
            <person name="Gautier V."/>
            <person name="Ament-Velasquez S.L."/>
            <person name="Kruys A."/>
            <person name="Hutchinson M.I."/>
            <person name="Powell A.J."/>
            <person name="Barry K."/>
            <person name="Miller A.N."/>
            <person name="Grigoriev I.V."/>
            <person name="Debuchy R."/>
            <person name="Gladieux P."/>
            <person name="Thoren M.H."/>
            <person name="Johannesson H."/>
        </authorList>
    </citation>
    <scope>NUCLEOTIDE SEQUENCE</scope>
    <source>
        <strain evidence="2">CBS 757.83</strain>
    </source>
</reference>
<keyword evidence="3" id="KW-1185">Reference proteome</keyword>
<dbReference type="AlphaFoldDB" id="A0AAN6T5W5"/>
<gene>
    <name evidence="2" type="ORF">N658DRAFT_393339</name>
</gene>
<evidence type="ECO:0000313" key="3">
    <source>
        <dbReference type="Proteomes" id="UP001305647"/>
    </source>
</evidence>
<feature type="region of interest" description="Disordered" evidence="1">
    <location>
        <begin position="174"/>
        <end position="214"/>
    </location>
</feature>
<reference evidence="2" key="1">
    <citation type="journal article" date="2023" name="Mol. Phylogenet. Evol.">
        <title>Genome-scale phylogeny and comparative genomics of the fungal order Sordariales.</title>
        <authorList>
            <person name="Hensen N."/>
            <person name="Bonometti L."/>
            <person name="Westerberg I."/>
            <person name="Brannstrom I.O."/>
            <person name="Guillou S."/>
            <person name="Cros-Aarteil S."/>
            <person name="Calhoun S."/>
            <person name="Haridas S."/>
            <person name="Kuo A."/>
            <person name="Mondo S."/>
            <person name="Pangilinan J."/>
            <person name="Riley R."/>
            <person name="LaButti K."/>
            <person name="Andreopoulos B."/>
            <person name="Lipzen A."/>
            <person name="Chen C."/>
            <person name="Yan M."/>
            <person name="Daum C."/>
            <person name="Ng V."/>
            <person name="Clum A."/>
            <person name="Steindorff A."/>
            <person name="Ohm R.A."/>
            <person name="Martin F."/>
            <person name="Silar P."/>
            <person name="Natvig D.O."/>
            <person name="Lalanne C."/>
            <person name="Gautier V."/>
            <person name="Ament-Velasquez S.L."/>
            <person name="Kruys A."/>
            <person name="Hutchinson M.I."/>
            <person name="Powell A.J."/>
            <person name="Barry K."/>
            <person name="Miller A.N."/>
            <person name="Grigoriev I.V."/>
            <person name="Debuchy R."/>
            <person name="Gladieux P."/>
            <person name="Hiltunen Thoren M."/>
            <person name="Johannesson H."/>
        </authorList>
    </citation>
    <scope>NUCLEOTIDE SEQUENCE</scope>
    <source>
        <strain evidence="2">CBS 757.83</strain>
    </source>
</reference>
<evidence type="ECO:0000313" key="2">
    <source>
        <dbReference type="EMBL" id="KAK4105239.1"/>
    </source>
</evidence>
<feature type="compositionally biased region" description="Low complexity" evidence="1">
    <location>
        <begin position="27"/>
        <end position="47"/>
    </location>
</feature>
<protein>
    <submittedName>
        <fullName evidence="2">Uncharacterized protein</fullName>
    </submittedName>
</protein>
<feature type="non-terminal residue" evidence="2">
    <location>
        <position position="371"/>
    </location>
</feature>
<accession>A0AAN6T5W5</accession>